<organism evidence="1 2">
    <name type="scientific">Thanatephorus cucumeris (strain AG1-IA)</name>
    <name type="common">Rice sheath blight fungus</name>
    <name type="synonym">Rhizoctonia solani</name>
    <dbReference type="NCBI Taxonomy" id="983506"/>
    <lineage>
        <taxon>Eukaryota</taxon>
        <taxon>Fungi</taxon>
        <taxon>Dikarya</taxon>
        <taxon>Basidiomycota</taxon>
        <taxon>Agaricomycotina</taxon>
        <taxon>Agaricomycetes</taxon>
        <taxon>Cantharellales</taxon>
        <taxon>Ceratobasidiaceae</taxon>
        <taxon>Rhizoctonia</taxon>
        <taxon>Rhizoctonia solani AG-1</taxon>
    </lineage>
</organism>
<proteinExistence type="predicted"/>
<dbReference type="HOGENOM" id="CLU_2980685_0_0_1"/>
<evidence type="ECO:0000313" key="2">
    <source>
        <dbReference type="Proteomes" id="UP000011668"/>
    </source>
</evidence>
<dbReference type="AlphaFoldDB" id="L8X891"/>
<sequence length="58" mass="6590">MPIPPNQLLQVFLNTITRILRRSSLLKLHQGGLSWLVEEGERSSKNSYLGTQLTIPMI</sequence>
<reference evidence="1 2" key="1">
    <citation type="journal article" date="2013" name="Nat. Commun.">
        <title>The evolution and pathogenic mechanisms of the rice sheath blight pathogen.</title>
        <authorList>
            <person name="Zheng A."/>
            <person name="Lin R."/>
            <person name="Xu L."/>
            <person name="Qin P."/>
            <person name="Tang C."/>
            <person name="Ai P."/>
            <person name="Zhang D."/>
            <person name="Liu Y."/>
            <person name="Sun Z."/>
            <person name="Feng H."/>
            <person name="Wang Y."/>
            <person name="Chen Y."/>
            <person name="Liang X."/>
            <person name="Fu R."/>
            <person name="Li Q."/>
            <person name="Zhang J."/>
            <person name="Yu X."/>
            <person name="Xie Z."/>
            <person name="Ding L."/>
            <person name="Guan P."/>
            <person name="Tang J."/>
            <person name="Liang Y."/>
            <person name="Wang S."/>
            <person name="Deng Q."/>
            <person name="Li S."/>
            <person name="Zhu J."/>
            <person name="Wang L."/>
            <person name="Liu H."/>
            <person name="Li P."/>
        </authorList>
    </citation>
    <scope>NUCLEOTIDE SEQUENCE [LARGE SCALE GENOMIC DNA]</scope>
    <source>
        <strain evidence="2">AG-1 IA</strain>
    </source>
</reference>
<comment type="caution">
    <text evidence="1">The sequence shown here is derived from an EMBL/GenBank/DDBJ whole genome shotgun (WGS) entry which is preliminary data.</text>
</comment>
<dbReference type="Proteomes" id="UP000011668">
    <property type="component" value="Unassembled WGS sequence"/>
</dbReference>
<gene>
    <name evidence="1" type="ORF">AG1IA_00678</name>
</gene>
<dbReference type="EMBL" id="AFRT01000109">
    <property type="protein sequence ID" value="ELU45297.1"/>
    <property type="molecule type" value="Genomic_DNA"/>
</dbReference>
<protein>
    <submittedName>
        <fullName evidence="1">Uncharacterized protein</fullName>
    </submittedName>
</protein>
<accession>L8X891</accession>
<name>L8X891_THACA</name>
<keyword evidence="2" id="KW-1185">Reference proteome</keyword>
<evidence type="ECO:0000313" key="1">
    <source>
        <dbReference type="EMBL" id="ELU45297.1"/>
    </source>
</evidence>